<feature type="domain" description="DUF58" evidence="1">
    <location>
        <begin position="56"/>
        <end position="263"/>
    </location>
</feature>
<dbReference type="Pfam" id="PF01882">
    <property type="entry name" value="DUF58"/>
    <property type="match status" value="1"/>
</dbReference>
<gene>
    <name evidence="2" type="ORF">LPB142_15030</name>
</gene>
<dbReference type="PANTHER" id="PTHR33608">
    <property type="entry name" value="BLL2464 PROTEIN"/>
    <property type="match status" value="1"/>
</dbReference>
<dbReference type="RefSeq" id="WP_068765484.1">
    <property type="nucleotide sequence ID" value="NZ_CP017781.1"/>
</dbReference>
<evidence type="ECO:0000313" key="2">
    <source>
        <dbReference type="EMBL" id="AOZ70484.1"/>
    </source>
</evidence>
<evidence type="ECO:0000313" key="3">
    <source>
        <dbReference type="Proteomes" id="UP000176562"/>
    </source>
</evidence>
<dbReference type="KEGG" id="rhp:LPB142_15030"/>
<keyword evidence="3" id="KW-1185">Reference proteome</keyword>
<reference evidence="2 3" key="1">
    <citation type="submission" date="2016-10" db="EMBL/GenBank/DDBJ databases">
        <title>Rhodobacter sp. LPB0142, isolated from sea water.</title>
        <authorList>
            <person name="Kim E."/>
            <person name="Yi H."/>
        </authorList>
    </citation>
    <scope>NUCLEOTIDE SEQUENCE [LARGE SCALE GENOMIC DNA]</scope>
    <source>
        <strain evidence="2 3">LPB0142</strain>
    </source>
</reference>
<dbReference type="STRING" id="1850250.LPB142_15030"/>
<evidence type="ECO:0000259" key="1">
    <source>
        <dbReference type="Pfam" id="PF01882"/>
    </source>
</evidence>
<accession>A0A1D9MF31</accession>
<name>A0A1D9MF31_9RHOB</name>
<protein>
    <recommendedName>
        <fullName evidence="1">DUF58 domain-containing protein</fullName>
    </recommendedName>
</protein>
<organism evidence="2 3">
    <name type="scientific">Rhodobacter xanthinilyticus</name>
    <dbReference type="NCBI Taxonomy" id="1850250"/>
    <lineage>
        <taxon>Bacteria</taxon>
        <taxon>Pseudomonadati</taxon>
        <taxon>Pseudomonadota</taxon>
        <taxon>Alphaproteobacteria</taxon>
        <taxon>Rhodobacterales</taxon>
        <taxon>Rhodobacter group</taxon>
        <taxon>Rhodobacter</taxon>
    </lineage>
</organism>
<dbReference type="PANTHER" id="PTHR33608:SF6">
    <property type="entry name" value="BLL2464 PROTEIN"/>
    <property type="match status" value="1"/>
</dbReference>
<sequence>MSLPPPDPALDLRRAAEAEAGALPALLLAAEHLAATVQGGGHGRRRAGAGEEFWQYRAAHAGDAARFIDWRRSARSDAQFVREREWQLAQSVHLWVDDAASMRFSGAPEGARARPEKAARARLLALALGVLMIRAGERVGLTGPLVPPRPGRAQLLALASHLSAPAPAGEYGAPEVAGVSSGARAVFLSDFLGDLAPLEAALGALAGRGVSGVLMQVLDPLEEEFPFEGRTVFESMTGALSHETREAGALRARYLARLAERRAALASLARAAGWQFSTHHTGAPAQGALLWLWAALERGAR</sequence>
<dbReference type="AlphaFoldDB" id="A0A1D9MF31"/>
<dbReference type="EMBL" id="CP017781">
    <property type="protein sequence ID" value="AOZ70484.1"/>
    <property type="molecule type" value="Genomic_DNA"/>
</dbReference>
<dbReference type="InterPro" id="IPR002881">
    <property type="entry name" value="DUF58"/>
</dbReference>
<dbReference type="Proteomes" id="UP000176562">
    <property type="component" value="Chromosome"/>
</dbReference>
<proteinExistence type="predicted"/>